<dbReference type="EMBL" id="AZMM01009744">
    <property type="protein sequence ID" value="ETJ35943.1"/>
    <property type="molecule type" value="Genomic_DNA"/>
</dbReference>
<organism evidence="1">
    <name type="scientific">human gut metagenome</name>
    <dbReference type="NCBI Taxonomy" id="408170"/>
    <lineage>
        <taxon>unclassified sequences</taxon>
        <taxon>metagenomes</taxon>
        <taxon>organismal metagenomes</taxon>
    </lineage>
</organism>
<protein>
    <submittedName>
        <fullName evidence="1">Uncharacterized protein</fullName>
    </submittedName>
</protein>
<sequence>KNSFYKTGDEFEKEGYIAVLMQREL</sequence>
<comment type="caution">
    <text evidence="1">The sequence shown here is derived from an EMBL/GenBank/DDBJ whole genome shotgun (WGS) entry which is preliminary data.</text>
</comment>
<dbReference type="AlphaFoldDB" id="W1Y069"/>
<accession>W1Y069</accession>
<feature type="non-terminal residue" evidence="1">
    <location>
        <position position="1"/>
    </location>
</feature>
<gene>
    <name evidence="1" type="ORF">Q604_UNBC09744G0001</name>
</gene>
<proteinExistence type="predicted"/>
<evidence type="ECO:0000313" key="1">
    <source>
        <dbReference type="EMBL" id="ETJ35943.1"/>
    </source>
</evidence>
<reference evidence="1" key="1">
    <citation type="submission" date="2013-12" db="EMBL/GenBank/DDBJ databases">
        <title>A Varibaculum cambriense genome reconstructed from a premature infant gut community with otherwise low bacterial novelty that shifts toward anaerobic metabolism during the third week of life.</title>
        <authorList>
            <person name="Brown C.T."/>
            <person name="Sharon I."/>
            <person name="Thomas B.C."/>
            <person name="Castelle C.J."/>
            <person name="Morowitz M.J."/>
            <person name="Banfield J.F."/>
        </authorList>
    </citation>
    <scope>NUCLEOTIDE SEQUENCE</scope>
</reference>
<name>W1Y069_9ZZZZ</name>